<evidence type="ECO:0000313" key="3">
    <source>
        <dbReference type="Proteomes" id="UP000186469"/>
    </source>
</evidence>
<reference evidence="2 3" key="1">
    <citation type="submission" date="2016-12" db="EMBL/GenBank/DDBJ databases">
        <authorList>
            <person name="Song W.-J."/>
            <person name="Kurnit D.M."/>
        </authorList>
    </citation>
    <scope>NUCLEOTIDE SEQUENCE [LARGE SCALE GENOMIC DNA]</scope>
    <source>
        <strain evidence="2 3">DSM 11393</strain>
    </source>
</reference>
<keyword evidence="3" id="KW-1185">Reference proteome</keyword>
<feature type="region of interest" description="Disordered" evidence="1">
    <location>
        <begin position="182"/>
        <end position="222"/>
    </location>
</feature>
<dbReference type="OrthoDB" id="5461381at2"/>
<dbReference type="Proteomes" id="UP000186469">
    <property type="component" value="Unassembled WGS sequence"/>
</dbReference>
<sequence>MNTDFRVQTDFLSHHKTKKLKRRLGSDGIICLIALWSYTANHRSSGILSCMSIEDIEIAVDWEGGEGEFVTALFEIGFLEFENDTYILHNWLKHNPWVAEAEERSEKARAAAHARWGVSSQKNKTNKDSELMLNNATASSEHMLNHANALNEQCPSPLLSYPNQDKKEGCIKKRECINIPREAEEKNESHTPPVLGSEKNLTPLAKPEAKQDVKQAETRQPKAEDKKLFGDFVKLSEKEYQELIKLKGKELTHKAIEKLNFYIGSKGKDDYKSHYFALLKWAFKAVAEDEAKALPARASPADGRASGRTGYTKKEEARHGLASLALSLKRHNGQKGQEGEENGNTNSCFGADNRPCIDISPKHE</sequence>
<accession>A0A1M7T7N1</accession>
<evidence type="ECO:0000256" key="1">
    <source>
        <dbReference type="SAM" id="MobiDB-lite"/>
    </source>
</evidence>
<feature type="region of interest" description="Disordered" evidence="1">
    <location>
        <begin position="293"/>
        <end position="364"/>
    </location>
</feature>
<name>A0A1M7T7N1_9BACT</name>
<gene>
    <name evidence="2" type="ORF">SAMN02745728_01683</name>
</gene>
<evidence type="ECO:0000313" key="2">
    <source>
        <dbReference type="EMBL" id="SHN66729.1"/>
    </source>
</evidence>
<dbReference type="AlphaFoldDB" id="A0A1M7T7N1"/>
<organism evidence="2 3">
    <name type="scientific">Desulfovibrio litoralis DSM 11393</name>
    <dbReference type="NCBI Taxonomy" id="1121455"/>
    <lineage>
        <taxon>Bacteria</taxon>
        <taxon>Pseudomonadati</taxon>
        <taxon>Thermodesulfobacteriota</taxon>
        <taxon>Desulfovibrionia</taxon>
        <taxon>Desulfovibrionales</taxon>
        <taxon>Desulfovibrionaceae</taxon>
        <taxon>Desulfovibrio</taxon>
    </lineage>
</organism>
<protein>
    <submittedName>
        <fullName evidence="2">Uncharacterized protein</fullName>
    </submittedName>
</protein>
<dbReference type="EMBL" id="FRDI01000008">
    <property type="protein sequence ID" value="SHN66729.1"/>
    <property type="molecule type" value="Genomic_DNA"/>
</dbReference>
<dbReference type="STRING" id="1121455.SAMN02745728_01683"/>
<proteinExistence type="predicted"/>
<feature type="compositionally biased region" description="Basic and acidic residues" evidence="1">
    <location>
        <begin position="207"/>
        <end position="222"/>
    </location>
</feature>
<dbReference type="RefSeq" id="WP_072697376.1">
    <property type="nucleotide sequence ID" value="NZ_FRDI01000008.1"/>
</dbReference>